<reference evidence="2" key="1">
    <citation type="submission" date="2022-04" db="EMBL/GenBank/DDBJ databases">
        <title>Evolutionary, genomic, and biogeographic characterization of Chryseobacterium nepalense represented by a plastic-degrading bacterium AC3.</title>
        <authorList>
            <person name="Yin Z."/>
            <person name="Liu X."/>
            <person name="Wang D."/>
            <person name="Xie Z."/>
        </authorList>
    </citation>
    <scope>NUCLEOTIDE SEQUENCE</scope>
    <source>
        <strain evidence="2">AC3</strain>
    </source>
</reference>
<evidence type="ECO:0000313" key="3">
    <source>
        <dbReference type="Proteomes" id="UP000830552"/>
    </source>
</evidence>
<feature type="transmembrane region" description="Helical" evidence="1">
    <location>
        <begin position="178"/>
        <end position="195"/>
    </location>
</feature>
<evidence type="ECO:0008006" key="4">
    <source>
        <dbReference type="Google" id="ProtNLM"/>
    </source>
</evidence>
<dbReference type="EMBL" id="CP096203">
    <property type="protein sequence ID" value="UPQ74410.1"/>
    <property type="molecule type" value="Genomic_DNA"/>
</dbReference>
<feature type="transmembrane region" description="Helical" evidence="1">
    <location>
        <begin position="322"/>
        <end position="342"/>
    </location>
</feature>
<feature type="transmembrane region" description="Helical" evidence="1">
    <location>
        <begin position="124"/>
        <end position="146"/>
    </location>
</feature>
<proteinExistence type="predicted"/>
<evidence type="ECO:0000313" key="2">
    <source>
        <dbReference type="EMBL" id="UPQ74410.1"/>
    </source>
</evidence>
<name>A0ABY4K4X2_9FLAO</name>
<dbReference type="RefSeq" id="WP_248388931.1">
    <property type="nucleotide sequence ID" value="NZ_CP096203.1"/>
</dbReference>
<feature type="transmembrane region" description="Helical" evidence="1">
    <location>
        <begin position="290"/>
        <end position="315"/>
    </location>
</feature>
<feature type="transmembrane region" description="Helical" evidence="1">
    <location>
        <begin position="215"/>
        <end position="231"/>
    </location>
</feature>
<dbReference type="Proteomes" id="UP000830552">
    <property type="component" value="Chromosome"/>
</dbReference>
<feature type="transmembrane region" description="Helical" evidence="1">
    <location>
        <begin position="348"/>
        <end position="367"/>
    </location>
</feature>
<accession>A0ABY4K4X2</accession>
<keyword evidence="1" id="KW-0812">Transmembrane</keyword>
<keyword evidence="1" id="KW-1133">Transmembrane helix</keyword>
<protein>
    <recommendedName>
        <fullName evidence="4">Glycosyltransferase RgtA/B/C/D-like domain-containing protein</fullName>
    </recommendedName>
</protein>
<keyword evidence="1" id="KW-0472">Membrane</keyword>
<feature type="transmembrane region" description="Helical" evidence="1">
    <location>
        <begin position="238"/>
        <end position="260"/>
    </location>
</feature>
<feature type="transmembrane region" description="Helical" evidence="1">
    <location>
        <begin position="152"/>
        <end position="171"/>
    </location>
</feature>
<gene>
    <name evidence="2" type="ORF">M0D58_10140</name>
</gene>
<keyword evidence="3" id="KW-1185">Reference proteome</keyword>
<evidence type="ECO:0000256" key="1">
    <source>
        <dbReference type="SAM" id="Phobius"/>
    </source>
</evidence>
<sequence>MKTGWRISFFFITIIIAVLSFWNYKNRIYDWDMPGYIGSLYTLKFPDAPDTIRKLTYSEIQKKAPEDQFRDILGIQKPADNARQAFANNTRAFMEQLPYYQIKVGYNLGILFLYQLGLSSPDAVLFLSIISYFISGLLLFYIIRIIFPENYILTGVLTISIMLLPPMTFMARVATPDMFVLQFLLIFMMGIIQQWKKWTMFSVLFAITFIRPDYIPFTLSYLAVAGIYGYLNNKKIEIAFILQSIILFTLYVSITNFYGYPGWKHLFYDTFIYRREFISGSPPDFSINDYLAIIFTKIIYFKKVTITSVGLLILTFYLSKDLWIRTLAVFFLINIYIKFLFFPHSSGLRFFFGYIILLIILFLYVLSKKYNGFKLRKIA</sequence>
<feature type="transmembrane region" description="Helical" evidence="1">
    <location>
        <begin position="99"/>
        <end position="117"/>
    </location>
</feature>
<organism evidence="2 3">
    <name type="scientific">Chryseobacterium nepalense</name>
    <dbReference type="NCBI Taxonomy" id="1854498"/>
    <lineage>
        <taxon>Bacteria</taxon>
        <taxon>Pseudomonadati</taxon>
        <taxon>Bacteroidota</taxon>
        <taxon>Flavobacteriia</taxon>
        <taxon>Flavobacteriales</taxon>
        <taxon>Weeksellaceae</taxon>
        <taxon>Chryseobacterium group</taxon>
        <taxon>Chryseobacterium</taxon>
    </lineage>
</organism>
<feature type="transmembrane region" description="Helical" evidence="1">
    <location>
        <begin position="7"/>
        <end position="24"/>
    </location>
</feature>